<dbReference type="CDD" id="cd00130">
    <property type="entry name" value="PAS"/>
    <property type="match status" value="1"/>
</dbReference>
<evidence type="ECO:0000313" key="2">
    <source>
        <dbReference type="EMBL" id="MBB4483071.1"/>
    </source>
</evidence>
<dbReference type="SUPFAM" id="SSF55785">
    <property type="entry name" value="PYP-like sensor domain (PAS domain)"/>
    <property type="match status" value="1"/>
</dbReference>
<gene>
    <name evidence="2" type="ORF">GGE46_005688</name>
    <name evidence="3" type="ORF">GGE57_005596</name>
</gene>
<dbReference type="InterPro" id="IPR013767">
    <property type="entry name" value="PAS_fold"/>
</dbReference>
<evidence type="ECO:0000259" key="1">
    <source>
        <dbReference type="PROSITE" id="PS50112"/>
    </source>
</evidence>
<feature type="domain" description="PAS" evidence="1">
    <location>
        <begin position="34"/>
        <end position="112"/>
    </location>
</feature>
<dbReference type="GO" id="GO:0006355">
    <property type="term" value="P:regulation of DNA-templated transcription"/>
    <property type="evidence" value="ECO:0007669"/>
    <property type="project" value="InterPro"/>
</dbReference>
<accession>A0A7W6Y9X7</accession>
<dbReference type="SMART" id="SM00091">
    <property type="entry name" value="PAS"/>
    <property type="match status" value="1"/>
</dbReference>
<dbReference type="Gene3D" id="3.30.450.20">
    <property type="entry name" value="PAS domain"/>
    <property type="match status" value="1"/>
</dbReference>
<proteinExistence type="predicted"/>
<evidence type="ECO:0000313" key="3">
    <source>
        <dbReference type="EMBL" id="MBB4538811.1"/>
    </source>
</evidence>
<name>A0A7W6Y9X7_RHIET</name>
<dbReference type="EMBL" id="JACIHU010000016">
    <property type="protein sequence ID" value="MBB4483071.1"/>
    <property type="molecule type" value="Genomic_DNA"/>
</dbReference>
<dbReference type="EMBL" id="JACIID010000016">
    <property type="protein sequence ID" value="MBB4538811.1"/>
    <property type="molecule type" value="Genomic_DNA"/>
</dbReference>
<sequence>MNSTLQPLWQRSFFQKRRNRRRDEALHHDTSADRGALLEALIGVLPLPIFFKDLHGRYVGCNKVFEDLLGRSRDEIIGNTDFDLSSTQLAEIYSIEEKGLLERGGAQVSERKIALANGAILDVVCNKAVF</sequence>
<comment type="caution">
    <text evidence="2">The sequence shown here is derived from an EMBL/GenBank/DDBJ whole genome shotgun (WGS) entry which is preliminary data.</text>
</comment>
<protein>
    <submittedName>
        <fullName evidence="2">PAS domain S-box-containing protein</fullName>
    </submittedName>
</protein>
<reference evidence="4 5" key="1">
    <citation type="submission" date="2020-08" db="EMBL/GenBank/DDBJ databases">
        <title>Genomic Encyclopedia of Type Strains, Phase IV (KMG-V): Genome sequencing to study the core and pangenomes of soil and plant-associated prokaryotes.</title>
        <authorList>
            <person name="Whitman W."/>
        </authorList>
    </citation>
    <scope>NUCLEOTIDE SEQUENCE [LARGE SCALE GENOMIC DNA]</scope>
    <source>
        <strain evidence="2 5">SEMIA 471</strain>
        <strain evidence="3 4">SEMIA 489</strain>
    </source>
</reference>
<dbReference type="InterPro" id="IPR000014">
    <property type="entry name" value="PAS"/>
</dbReference>
<dbReference type="Pfam" id="PF00989">
    <property type="entry name" value="PAS"/>
    <property type="match status" value="1"/>
</dbReference>
<evidence type="ECO:0000313" key="4">
    <source>
        <dbReference type="Proteomes" id="UP000523431"/>
    </source>
</evidence>
<evidence type="ECO:0000313" key="5">
    <source>
        <dbReference type="Proteomes" id="UP000557344"/>
    </source>
</evidence>
<dbReference type="PROSITE" id="PS50112">
    <property type="entry name" value="PAS"/>
    <property type="match status" value="1"/>
</dbReference>
<organism evidence="2 5">
    <name type="scientific">Rhizobium etli</name>
    <dbReference type="NCBI Taxonomy" id="29449"/>
    <lineage>
        <taxon>Bacteria</taxon>
        <taxon>Pseudomonadati</taxon>
        <taxon>Pseudomonadota</taxon>
        <taxon>Alphaproteobacteria</taxon>
        <taxon>Hyphomicrobiales</taxon>
        <taxon>Rhizobiaceae</taxon>
        <taxon>Rhizobium/Agrobacterium group</taxon>
        <taxon>Rhizobium</taxon>
    </lineage>
</organism>
<dbReference type="Proteomes" id="UP000557344">
    <property type="component" value="Unassembled WGS sequence"/>
</dbReference>
<dbReference type="AlphaFoldDB" id="A0A7W6Y9X7"/>
<dbReference type="InterPro" id="IPR035965">
    <property type="entry name" value="PAS-like_dom_sf"/>
</dbReference>
<dbReference type="Proteomes" id="UP000523431">
    <property type="component" value="Unassembled WGS sequence"/>
</dbReference>